<reference evidence="1" key="1">
    <citation type="submission" date="2021-02" db="EMBL/GenBank/DDBJ databases">
        <authorList>
            <consortium name="DOE Joint Genome Institute"/>
            <person name="Ahrendt S."/>
            <person name="Looney B.P."/>
            <person name="Miyauchi S."/>
            <person name="Morin E."/>
            <person name="Drula E."/>
            <person name="Courty P.E."/>
            <person name="Chicoki N."/>
            <person name="Fauchery L."/>
            <person name="Kohler A."/>
            <person name="Kuo A."/>
            <person name="Labutti K."/>
            <person name="Pangilinan J."/>
            <person name="Lipzen A."/>
            <person name="Riley R."/>
            <person name="Andreopoulos W."/>
            <person name="He G."/>
            <person name="Johnson J."/>
            <person name="Barry K.W."/>
            <person name="Grigoriev I.V."/>
            <person name="Nagy L."/>
            <person name="Hibbett D."/>
            <person name="Henrissat B."/>
            <person name="Matheny P.B."/>
            <person name="Labbe J."/>
            <person name="Martin F."/>
        </authorList>
    </citation>
    <scope>NUCLEOTIDE SEQUENCE</scope>
    <source>
        <strain evidence="1">FP105234-sp</strain>
    </source>
</reference>
<evidence type="ECO:0000313" key="1">
    <source>
        <dbReference type="EMBL" id="KAI0047579.1"/>
    </source>
</evidence>
<evidence type="ECO:0000313" key="2">
    <source>
        <dbReference type="Proteomes" id="UP000814033"/>
    </source>
</evidence>
<protein>
    <submittedName>
        <fullName evidence="1">Uncharacterized protein</fullName>
    </submittedName>
</protein>
<accession>A0ACB8RU64</accession>
<comment type="caution">
    <text evidence="1">The sequence shown here is derived from an EMBL/GenBank/DDBJ whole genome shotgun (WGS) entry which is preliminary data.</text>
</comment>
<organism evidence="1 2">
    <name type="scientific">Auriscalpium vulgare</name>
    <dbReference type="NCBI Taxonomy" id="40419"/>
    <lineage>
        <taxon>Eukaryota</taxon>
        <taxon>Fungi</taxon>
        <taxon>Dikarya</taxon>
        <taxon>Basidiomycota</taxon>
        <taxon>Agaricomycotina</taxon>
        <taxon>Agaricomycetes</taxon>
        <taxon>Russulales</taxon>
        <taxon>Auriscalpiaceae</taxon>
        <taxon>Auriscalpium</taxon>
    </lineage>
</organism>
<proteinExistence type="predicted"/>
<dbReference type="EMBL" id="MU275901">
    <property type="protein sequence ID" value="KAI0047579.1"/>
    <property type="molecule type" value="Genomic_DNA"/>
</dbReference>
<name>A0ACB8RU64_9AGAM</name>
<keyword evidence="2" id="KW-1185">Reference proteome</keyword>
<gene>
    <name evidence="1" type="ORF">FA95DRAFT_1558891</name>
</gene>
<reference evidence="1" key="2">
    <citation type="journal article" date="2022" name="New Phytol.">
        <title>Evolutionary transition to the ectomycorrhizal habit in the genomes of a hyperdiverse lineage of mushroom-forming fungi.</title>
        <authorList>
            <person name="Looney B."/>
            <person name="Miyauchi S."/>
            <person name="Morin E."/>
            <person name="Drula E."/>
            <person name="Courty P.E."/>
            <person name="Kohler A."/>
            <person name="Kuo A."/>
            <person name="LaButti K."/>
            <person name="Pangilinan J."/>
            <person name="Lipzen A."/>
            <person name="Riley R."/>
            <person name="Andreopoulos W."/>
            <person name="He G."/>
            <person name="Johnson J."/>
            <person name="Nolan M."/>
            <person name="Tritt A."/>
            <person name="Barry K.W."/>
            <person name="Grigoriev I.V."/>
            <person name="Nagy L.G."/>
            <person name="Hibbett D."/>
            <person name="Henrissat B."/>
            <person name="Matheny P.B."/>
            <person name="Labbe J."/>
            <person name="Martin F.M."/>
        </authorList>
    </citation>
    <scope>NUCLEOTIDE SEQUENCE</scope>
    <source>
        <strain evidence="1">FP105234-sp</strain>
    </source>
</reference>
<dbReference type="Proteomes" id="UP000814033">
    <property type="component" value="Unassembled WGS sequence"/>
</dbReference>
<sequence>MRACLCPLACNQNPDKSSIGLSSSARPQSLIDIIHHSPSNMLTPREPPGIFELGPDGDFTPRAKTARRDVSCQLLMPATDSDANVRRDYRQQRNAYKVPFDQLPAAYDVQENPHAPRLCFGLEVTYTQFVDFAVHHHLITGPPPPPATWVRCAKEVLDYLRDQSGGETGAELSFALDFDKLVITLYSNSTMEEYRYSEEDEKDVIEVVQREFGTDEPFRWYWPA</sequence>